<gene>
    <name evidence="2" type="ORF">HY618_02375</name>
</gene>
<dbReference type="Proteomes" id="UP000752292">
    <property type="component" value="Unassembled WGS sequence"/>
</dbReference>
<dbReference type="SMART" id="SM00267">
    <property type="entry name" value="GGDEF"/>
    <property type="match status" value="1"/>
</dbReference>
<proteinExistence type="predicted"/>
<dbReference type="AlphaFoldDB" id="A0A932ZRW0"/>
<comment type="caution">
    <text evidence="2">The sequence shown here is derived from an EMBL/GenBank/DDBJ whole genome shotgun (WGS) entry which is preliminary data.</text>
</comment>
<dbReference type="InterPro" id="IPR000160">
    <property type="entry name" value="GGDEF_dom"/>
</dbReference>
<dbReference type="InterPro" id="IPR029787">
    <property type="entry name" value="Nucleotide_cyclase"/>
</dbReference>
<accession>A0A932ZRW0</accession>
<dbReference type="Pfam" id="PF00990">
    <property type="entry name" value="GGDEF"/>
    <property type="match status" value="1"/>
</dbReference>
<dbReference type="InterPro" id="IPR043128">
    <property type="entry name" value="Rev_trsase/Diguanyl_cyclase"/>
</dbReference>
<protein>
    <submittedName>
        <fullName evidence="2">Diguanylate cyclase</fullName>
    </submittedName>
</protein>
<name>A0A932ZRW0_UNCTE</name>
<evidence type="ECO:0000259" key="1">
    <source>
        <dbReference type="SMART" id="SM00267"/>
    </source>
</evidence>
<evidence type="ECO:0000313" key="3">
    <source>
        <dbReference type="Proteomes" id="UP000752292"/>
    </source>
</evidence>
<evidence type="ECO:0000313" key="2">
    <source>
        <dbReference type="EMBL" id="MBI4251279.1"/>
    </source>
</evidence>
<organism evidence="2 3">
    <name type="scientific">Tectimicrobiota bacterium</name>
    <dbReference type="NCBI Taxonomy" id="2528274"/>
    <lineage>
        <taxon>Bacteria</taxon>
        <taxon>Pseudomonadati</taxon>
        <taxon>Nitrospinota/Tectimicrobiota group</taxon>
        <taxon>Candidatus Tectimicrobiota</taxon>
    </lineage>
</organism>
<sequence>MDCETPAAWVNLIDEESGLYNRLHLVHFLTEAFARARRYGGPLSCVLFRATWWRGFEEIGAPPAEAVRTLGRFLLLGVREGDILGRWSDQEFLLVAPGTSREGAAMCMGKILDRLAAAPLSFEGSVTASVRAGEAGLPEDAARLRYPEDLPLLAHERLIAATR</sequence>
<reference evidence="2" key="1">
    <citation type="submission" date="2020-07" db="EMBL/GenBank/DDBJ databases">
        <title>Huge and variable diversity of episymbiotic CPR bacteria and DPANN archaea in groundwater ecosystems.</title>
        <authorList>
            <person name="He C.Y."/>
            <person name="Keren R."/>
            <person name="Whittaker M."/>
            <person name="Farag I.F."/>
            <person name="Doudna J."/>
            <person name="Cate J.H.D."/>
            <person name="Banfield J.F."/>
        </authorList>
    </citation>
    <scope>NUCLEOTIDE SEQUENCE</scope>
    <source>
        <strain evidence="2">NC_groundwater_1370_Ag_S-0.2um_69_93</strain>
    </source>
</reference>
<feature type="domain" description="GGDEF" evidence="1">
    <location>
        <begin position="8"/>
        <end position="163"/>
    </location>
</feature>
<dbReference type="Gene3D" id="3.30.70.270">
    <property type="match status" value="1"/>
</dbReference>
<dbReference type="EMBL" id="JACQRX010000107">
    <property type="protein sequence ID" value="MBI4251279.1"/>
    <property type="molecule type" value="Genomic_DNA"/>
</dbReference>
<dbReference type="SUPFAM" id="SSF55073">
    <property type="entry name" value="Nucleotide cyclase"/>
    <property type="match status" value="1"/>
</dbReference>